<comment type="function">
    <text evidence="6">In eubacteria ppGpp (guanosine 3'-diphosphate 5'-diphosphate) is a mediator of the stringent response that coordinates a variety of cellular activities in response to changes in nutritional abundance.</text>
</comment>
<dbReference type="SMART" id="SM00954">
    <property type="entry name" value="RelA_SpoT"/>
    <property type="match status" value="1"/>
</dbReference>
<dbReference type="PANTHER" id="PTHR21262:SF31">
    <property type="entry name" value="GTP PYROPHOSPHOKINASE"/>
    <property type="match status" value="1"/>
</dbReference>
<evidence type="ECO:0000256" key="4">
    <source>
        <dbReference type="ARBA" id="ARBA00032407"/>
    </source>
</evidence>
<dbReference type="PROSITE" id="PS51880">
    <property type="entry name" value="TGS"/>
    <property type="match status" value="1"/>
</dbReference>
<reference evidence="9" key="2">
    <citation type="submission" date="2023-08" db="EMBL/GenBank/DDBJ databases">
        <authorList>
            <person name="Luo J."/>
        </authorList>
    </citation>
    <scope>NUCLEOTIDE SEQUENCE</scope>
    <source>
        <strain evidence="9">DSM 25064</strain>
    </source>
</reference>
<dbReference type="CDD" id="cd04876">
    <property type="entry name" value="ACT_RelA-SpoT"/>
    <property type="match status" value="1"/>
</dbReference>
<keyword evidence="9" id="KW-0808">Transferase</keyword>
<dbReference type="Gene3D" id="3.10.20.30">
    <property type="match status" value="1"/>
</dbReference>
<dbReference type="Pfam" id="PF04607">
    <property type="entry name" value="RelA_SpoT"/>
    <property type="match status" value="1"/>
</dbReference>
<keyword evidence="10" id="KW-1185">Reference proteome</keyword>
<gene>
    <name evidence="9" type="primary">relA</name>
    <name evidence="9" type="ORF">Q8A57_09915</name>
</gene>
<evidence type="ECO:0000259" key="8">
    <source>
        <dbReference type="PROSITE" id="PS51880"/>
    </source>
</evidence>
<dbReference type="InterPro" id="IPR045865">
    <property type="entry name" value="ACT-like_dom_sf"/>
</dbReference>
<dbReference type="CDD" id="cd01668">
    <property type="entry name" value="TGS_RSH"/>
    <property type="match status" value="1"/>
</dbReference>
<dbReference type="EMBL" id="JAUUUU010000006">
    <property type="protein sequence ID" value="MDP1521285.1"/>
    <property type="molecule type" value="Genomic_DNA"/>
</dbReference>
<dbReference type="Pfam" id="PF13328">
    <property type="entry name" value="HD_4"/>
    <property type="match status" value="1"/>
</dbReference>
<dbReference type="InterPro" id="IPR004811">
    <property type="entry name" value="RelA/Spo_fam"/>
</dbReference>
<dbReference type="InterPro" id="IPR002912">
    <property type="entry name" value="ACT_dom"/>
</dbReference>
<dbReference type="InterPro" id="IPR012676">
    <property type="entry name" value="TGS-like"/>
</dbReference>
<evidence type="ECO:0000256" key="3">
    <source>
        <dbReference type="ARBA" id="ARBA00029754"/>
    </source>
</evidence>
<dbReference type="PROSITE" id="PS51671">
    <property type="entry name" value="ACT"/>
    <property type="match status" value="1"/>
</dbReference>
<dbReference type="GO" id="GO:0008728">
    <property type="term" value="F:GTP diphosphokinase activity"/>
    <property type="evidence" value="ECO:0007669"/>
    <property type="project" value="TreeGrafter"/>
</dbReference>
<evidence type="ECO:0000259" key="7">
    <source>
        <dbReference type="PROSITE" id="PS51671"/>
    </source>
</evidence>
<evidence type="ECO:0000256" key="1">
    <source>
        <dbReference type="ARBA" id="ARBA00019852"/>
    </source>
</evidence>
<dbReference type="SUPFAM" id="SSF81301">
    <property type="entry name" value="Nucleotidyltransferase"/>
    <property type="match status" value="1"/>
</dbReference>
<dbReference type="CDD" id="cd05399">
    <property type="entry name" value="NT_Rel-Spo_like"/>
    <property type="match status" value="1"/>
</dbReference>
<evidence type="ECO:0000313" key="9">
    <source>
        <dbReference type="EMBL" id="MDP1521285.1"/>
    </source>
</evidence>
<accession>A0AAW8B8Y4</accession>
<name>A0AAW8B8Y4_9GAMM</name>
<evidence type="ECO:0000256" key="5">
    <source>
        <dbReference type="ARBA" id="ARBA00033308"/>
    </source>
</evidence>
<dbReference type="Gene3D" id="1.10.3210.10">
    <property type="entry name" value="Hypothetical protein af1432"/>
    <property type="match status" value="1"/>
</dbReference>
<proteinExistence type="inferred from homology"/>
<dbReference type="InterPro" id="IPR033655">
    <property type="entry name" value="TGS_RelA/SpoT"/>
</dbReference>
<dbReference type="SUPFAM" id="SSF81271">
    <property type="entry name" value="TGS-like"/>
    <property type="match status" value="1"/>
</dbReference>
<evidence type="ECO:0000313" key="10">
    <source>
        <dbReference type="Proteomes" id="UP001178354"/>
    </source>
</evidence>
<dbReference type="SUPFAM" id="SSF55021">
    <property type="entry name" value="ACT-like"/>
    <property type="match status" value="1"/>
</dbReference>
<dbReference type="Pfam" id="PF19296">
    <property type="entry name" value="RelA_AH_RIS"/>
    <property type="match status" value="1"/>
</dbReference>
<dbReference type="GO" id="GO:0015969">
    <property type="term" value="P:guanosine tetraphosphate metabolic process"/>
    <property type="evidence" value="ECO:0007669"/>
    <property type="project" value="InterPro"/>
</dbReference>
<dbReference type="Pfam" id="PF02824">
    <property type="entry name" value="TGS"/>
    <property type="match status" value="1"/>
</dbReference>
<dbReference type="PANTHER" id="PTHR21262">
    <property type="entry name" value="GUANOSINE-3',5'-BIS DIPHOSPHATE 3'-PYROPHOSPHOHYDROLASE"/>
    <property type="match status" value="1"/>
</dbReference>
<dbReference type="Gene3D" id="3.30.460.10">
    <property type="entry name" value="Beta Polymerase, domain 2"/>
    <property type="match status" value="1"/>
</dbReference>
<feature type="domain" description="ACT" evidence="7">
    <location>
        <begin position="671"/>
        <end position="748"/>
    </location>
</feature>
<dbReference type="NCBIfam" id="TIGR00691">
    <property type="entry name" value="spoT_relA"/>
    <property type="match status" value="1"/>
</dbReference>
<evidence type="ECO:0000256" key="6">
    <source>
        <dbReference type="RuleBase" id="RU003847"/>
    </source>
</evidence>
<dbReference type="InterPro" id="IPR043519">
    <property type="entry name" value="NT_sf"/>
</dbReference>
<evidence type="ECO:0000256" key="2">
    <source>
        <dbReference type="ARBA" id="ARBA00025704"/>
    </source>
</evidence>
<dbReference type="InterPro" id="IPR012675">
    <property type="entry name" value="Beta-grasp_dom_sf"/>
</dbReference>
<dbReference type="GO" id="GO:0042594">
    <property type="term" value="P:response to starvation"/>
    <property type="evidence" value="ECO:0007669"/>
    <property type="project" value="TreeGrafter"/>
</dbReference>
<comment type="similarity">
    <text evidence="6">Belongs to the relA/spoT family.</text>
</comment>
<dbReference type="InterPro" id="IPR004095">
    <property type="entry name" value="TGS"/>
</dbReference>
<dbReference type="FunFam" id="3.10.20.30:FF:000002">
    <property type="entry name" value="GTP pyrophosphokinase (RelA/SpoT)"/>
    <property type="match status" value="1"/>
</dbReference>
<dbReference type="NCBIfam" id="NF008124">
    <property type="entry name" value="PRK10872.1"/>
    <property type="match status" value="1"/>
</dbReference>
<organism evidence="9 10">
    <name type="scientific">Porticoccus litoralis</name>
    <dbReference type="NCBI Taxonomy" id="434086"/>
    <lineage>
        <taxon>Bacteria</taxon>
        <taxon>Pseudomonadati</taxon>
        <taxon>Pseudomonadota</taxon>
        <taxon>Gammaproteobacteria</taxon>
        <taxon>Cellvibrionales</taxon>
        <taxon>Porticoccaceae</taxon>
        <taxon>Porticoccus</taxon>
    </lineage>
</organism>
<dbReference type="InterPro" id="IPR045600">
    <property type="entry name" value="RelA/SpoT_AH_RIS"/>
</dbReference>
<protein>
    <recommendedName>
        <fullName evidence="1">GTP pyrophosphokinase</fullName>
    </recommendedName>
    <alternativeName>
        <fullName evidence="4">(p)ppGpp synthase</fullName>
    </alternativeName>
    <alternativeName>
        <fullName evidence="3">ATP:GTP 3'-pyrophosphotransferase</fullName>
    </alternativeName>
    <alternativeName>
        <fullName evidence="5">ppGpp synthase I</fullName>
    </alternativeName>
</protein>
<dbReference type="SUPFAM" id="SSF109604">
    <property type="entry name" value="HD-domain/PDEase-like"/>
    <property type="match status" value="1"/>
</dbReference>
<dbReference type="GO" id="GO:0015949">
    <property type="term" value="P:nucleobase-containing small molecule interconversion"/>
    <property type="evidence" value="ECO:0007669"/>
    <property type="project" value="UniProtKB-ARBA"/>
</dbReference>
<dbReference type="FunFam" id="3.30.460.10:FF:000001">
    <property type="entry name" value="GTP pyrophosphokinase RelA"/>
    <property type="match status" value="1"/>
</dbReference>
<dbReference type="GO" id="GO:0005886">
    <property type="term" value="C:plasma membrane"/>
    <property type="evidence" value="ECO:0007669"/>
    <property type="project" value="TreeGrafter"/>
</dbReference>
<sequence>MVQVRDHHPVQEQGTVDIEQWVDSLLSKIVTDRDVRDALITACEIAQEAEEKSGDERWTPTVSSFRTGLEMAEILAELHLYDVDSLVAAILYRVVRERRLSIEKVKQHFGAEVAQLISSVLKMAVISTLRADGEATVFGHAAAQQAAKVREMLVSIIDDVRVALIKIAERTCAIRALKTATDEKRQRVAREIFDVYAPLAHRLGIGQLKWELEDLAFRYLEPDEYMRIARLLDERRMDRQRYIDEVIDTLHKELAKAKIKADIAGRAKHIYSIWRKMHRKDVGFSQIYDIRAVRVLVPTVANCYTVLGIVHNHWRIIPNEFDDYIATPKENGYRSLHTAVIGPNRKVVEIQIRTYDMHEEAEFGVCSHWRYKGTDLKASARSYEEKIAWLRQVLEWHEEIEDDQVKELLSRDNATDRIYVFTPEGHVVDLPLGATPLDFAYRVHTSIGHRCRGAKVNGRIVPLNATLHTADQVSVLTSKQESPSRDWLSPALGYLHTARARAKVQQWFRKQDQDKNAQAGKSILDRELRQLNIGRIDLDAIAVKFNKHGEEGLYAAIGAGDVGVAQVVNAIVATLDLTSKPQKIPVFTPSKASRYEESDIYIYGVGNLLTHIARCCSPVPGDQISGYITSGRGVSVHRKDCGNLLRLQNQEPERVLEVSWGGKPKQVYPVRVGIDSYDRSGLLRDVSVILDKSGLNVLAMNSRSDESRKGVSVRMEITVEVSSFDELSAVMSRLRQIPNVIGVQRLDEN</sequence>
<dbReference type="RefSeq" id="WP_305170949.1">
    <property type="nucleotide sequence ID" value="NZ_JAUUUU010000006.1"/>
</dbReference>
<dbReference type="AlphaFoldDB" id="A0AAW8B8Y4"/>
<feature type="domain" description="TGS" evidence="8">
    <location>
        <begin position="416"/>
        <end position="477"/>
    </location>
</feature>
<comment type="caution">
    <text evidence="9">The sequence shown here is derived from an EMBL/GenBank/DDBJ whole genome shotgun (WGS) entry which is preliminary data.</text>
</comment>
<dbReference type="Gene3D" id="3.30.70.260">
    <property type="match status" value="1"/>
</dbReference>
<reference evidence="9" key="1">
    <citation type="journal article" date="2010" name="Int. J. Syst. Evol. Microbiol.">
        <title>Porticoccus litoralis gen. nov., sp. nov., a gammaproteobacterium isolated from the Yellow Sea.</title>
        <authorList>
            <person name="Oh H.M."/>
            <person name="Kim H."/>
            <person name="Kim K.M."/>
            <person name="Min G.S."/>
            <person name="Cho J.C."/>
        </authorList>
    </citation>
    <scope>NUCLEOTIDE SEQUENCE</scope>
    <source>
        <strain evidence="9">DSM 25064</strain>
    </source>
</reference>
<dbReference type="InterPro" id="IPR007685">
    <property type="entry name" value="RelA_SpoT"/>
</dbReference>
<dbReference type="Proteomes" id="UP001178354">
    <property type="component" value="Unassembled WGS sequence"/>
</dbReference>
<comment type="pathway">
    <text evidence="2">Purine metabolism.</text>
</comment>
<dbReference type="Pfam" id="PF13291">
    <property type="entry name" value="ACT_4"/>
    <property type="match status" value="1"/>
</dbReference>
<dbReference type="GO" id="GO:0008893">
    <property type="term" value="F:guanosine-3',5'-bis(diphosphate) 3'-diphosphatase activity"/>
    <property type="evidence" value="ECO:0007669"/>
    <property type="project" value="TreeGrafter"/>
</dbReference>